<dbReference type="SUPFAM" id="SSF49899">
    <property type="entry name" value="Concanavalin A-like lectins/glucanases"/>
    <property type="match status" value="1"/>
</dbReference>
<keyword evidence="6" id="KW-0732">Signal</keyword>
<keyword evidence="9" id="KW-1185">Reference proteome</keyword>
<dbReference type="PIRSF" id="PIRSF005604">
    <property type="entry name" value="XET"/>
    <property type="match status" value="1"/>
</dbReference>
<protein>
    <recommendedName>
        <fullName evidence="6">Xyloglucan endotransglucosylase/hydrolase</fullName>
        <ecNumber evidence="6">2.4.1.207</ecNumber>
    </recommendedName>
</protein>
<feature type="active site" description="Nucleophile" evidence="5">
    <location>
        <position position="117"/>
    </location>
</feature>
<dbReference type="GO" id="GO:0016762">
    <property type="term" value="F:xyloglucan:xyloglucosyl transferase activity"/>
    <property type="evidence" value="ECO:0007669"/>
    <property type="project" value="UniProtKB-EC"/>
</dbReference>
<organism evidence="8 9">
    <name type="scientific">Dorcoceras hygrometricum</name>
    <dbReference type="NCBI Taxonomy" id="472368"/>
    <lineage>
        <taxon>Eukaryota</taxon>
        <taxon>Viridiplantae</taxon>
        <taxon>Streptophyta</taxon>
        <taxon>Embryophyta</taxon>
        <taxon>Tracheophyta</taxon>
        <taxon>Spermatophyta</taxon>
        <taxon>Magnoliopsida</taxon>
        <taxon>eudicotyledons</taxon>
        <taxon>Gunneridae</taxon>
        <taxon>Pentapetalae</taxon>
        <taxon>asterids</taxon>
        <taxon>lamiids</taxon>
        <taxon>Lamiales</taxon>
        <taxon>Gesneriaceae</taxon>
        <taxon>Didymocarpoideae</taxon>
        <taxon>Trichosporeae</taxon>
        <taxon>Loxocarpinae</taxon>
        <taxon>Dorcoceras</taxon>
    </lineage>
</organism>
<evidence type="ECO:0000256" key="6">
    <source>
        <dbReference type="RuleBase" id="RU361120"/>
    </source>
</evidence>
<dbReference type="InterPro" id="IPR016455">
    <property type="entry name" value="XTH"/>
</dbReference>
<keyword evidence="4 6" id="KW-0326">Glycosidase</keyword>
<dbReference type="PROSITE" id="PS51762">
    <property type="entry name" value="GH16_2"/>
    <property type="match status" value="1"/>
</dbReference>
<dbReference type="InterPro" id="IPR013320">
    <property type="entry name" value="ConA-like_dom_sf"/>
</dbReference>
<dbReference type="GO" id="GO:0048046">
    <property type="term" value="C:apoplast"/>
    <property type="evidence" value="ECO:0007669"/>
    <property type="project" value="UniProtKB-SubCell"/>
</dbReference>
<dbReference type="InterPro" id="IPR010713">
    <property type="entry name" value="XET_C"/>
</dbReference>
<dbReference type="EMBL" id="KV014877">
    <property type="protein sequence ID" value="KZV21802.1"/>
    <property type="molecule type" value="Genomic_DNA"/>
</dbReference>
<evidence type="ECO:0000313" key="8">
    <source>
        <dbReference type="EMBL" id="KZV21802.1"/>
    </source>
</evidence>
<proteinExistence type="inferred from homology"/>
<dbReference type="InterPro" id="IPR000757">
    <property type="entry name" value="Beta-glucanase-like"/>
</dbReference>
<dbReference type="Pfam" id="PF06955">
    <property type="entry name" value="XET_C"/>
    <property type="match status" value="1"/>
</dbReference>
<feature type="active site" description="Proton donor" evidence="5">
    <location>
        <position position="121"/>
    </location>
</feature>
<keyword evidence="6" id="KW-0134">Cell wall</keyword>
<feature type="domain" description="GH16" evidence="7">
    <location>
        <begin position="20"/>
        <end position="232"/>
    </location>
</feature>
<dbReference type="EC" id="2.4.1.207" evidence="6"/>
<dbReference type="GO" id="GO:0004553">
    <property type="term" value="F:hydrolase activity, hydrolyzing O-glycosyl compounds"/>
    <property type="evidence" value="ECO:0007669"/>
    <property type="project" value="InterPro"/>
</dbReference>
<dbReference type="GO" id="GO:0071555">
    <property type="term" value="P:cell wall organization"/>
    <property type="evidence" value="ECO:0007669"/>
    <property type="project" value="UniProtKB-KW"/>
</dbReference>
<comment type="subcellular location">
    <subcellularLocation>
        <location evidence="6">Secreted</location>
        <location evidence="6">Cell wall</location>
    </subcellularLocation>
    <subcellularLocation>
        <location evidence="6">Secreted</location>
        <location evidence="6">Extracellular space</location>
        <location evidence="6">Apoplast</location>
    </subcellularLocation>
</comment>
<accession>A0A2Z7ARH3</accession>
<evidence type="ECO:0000256" key="1">
    <source>
        <dbReference type="ARBA" id="ARBA00022679"/>
    </source>
</evidence>
<dbReference type="GO" id="GO:0010411">
    <property type="term" value="P:xyloglucan metabolic process"/>
    <property type="evidence" value="ECO:0007669"/>
    <property type="project" value="InterPro"/>
</dbReference>
<keyword evidence="1 6" id="KW-0808">Transferase</keyword>
<dbReference type="InterPro" id="IPR044791">
    <property type="entry name" value="Beta-glucanase/XTH"/>
</dbReference>
<comment type="PTM">
    <text evidence="6">Contains at least one intrachain disulfide bond essential for its enzymatic activity.</text>
</comment>
<dbReference type="PANTHER" id="PTHR31062">
    <property type="entry name" value="XYLOGLUCAN ENDOTRANSGLUCOSYLASE/HYDROLASE PROTEIN 8-RELATED"/>
    <property type="match status" value="1"/>
</dbReference>
<evidence type="ECO:0000259" key="7">
    <source>
        <dbReference type="PROSITE" id="PS51762"/>
    </source>
</evidence>
<evidence type="ECO:0000256" key="4">
    <source>
        <dbReference type="ARBA" id="ARBA00023295"/>
    </source>
</evidence>
<dbReference type="AlphaFoldDB" id="A0A2Z7ARH3"/>
<name>A0A2Z7ARH3_9LAMI</name>
<dbReference type="Pfam" id="PF00722">
    <property type="entry name" value="Glyco_hydro_16"/>
    <property type="match status" value="1"/>
</dbReference>
<evidence type="ECO:0000256" key="2">
    <source>
        <dbReference type="ARBA" id="ARBA00022801"/>
    </source>
</evidence>
<reference evidence="8 9" key="1">
    <citation type="journal article" date="2015" name="Proc. Natl. Acad. Sci. U.S.A.">
        <title>The resurrection genome of Boea hygrometrica: A blueprint for survival of dehydration.</title>
        <authorList>
            <person name="Xiao L."/>
            <person name="Yang G."/>
            <person name="Zhang L."/>
            <person name="Yang X."/>
            <person name="Zhao S."/>
            <person name="Ji Z."/>
            <person name="Zhou Q."/>
            <person name="Hu M."/>
            <person name="Wang Y."/>
            <person name="Chen M."/>
            <person name="Xu Y."/>
            <person name="Jin H."/>
            <person name="Xiao X."/>
            <person name="Hu G."/>
            <person name="Bao F."/>
            <person name="Hu Y."/>
            <person name="Wan P."/>
            <person name="Li L."/>
            <person name="Deng X."/>
            <person name="Kuang T."/>
            <person name="Xiang C."/>
            <person name="Zhu J.K."/>
            <person name="Oliver M.J."/>
            <person name="He Y."/>
        </authorList>
    </citation>
    <scope>NUCLEOTIDE SEQUENCE [LARGE SCALE GENOMIC DNA]</scope>
    <source>
        <strain evidence="9">cv. XS01</strain>
    </source>
</reference>
<dbReference type="Proteomes" id="UP000250235">
    <property type="component" value="Unassembled WGS sequence"/>
</dbReference>
<dbReference type="Gene3D" id="2.60.120.200">
    <property type="match status" value="1"/>
</dbReference>
<comment type="similarity">
    <text evidence="6">Belongs to the glycosyl hydrolase 16 family.</text>
</comment>
<evidence type="ECO:0000256" key="3">
    <source>
        <dbReference type="ARBA" id="ARBA00023157"/>
    </source>
</evidence>
<keyword evidence="6" id="KW-0052">Apoplast</keyword>
<gene>
    <name evidence="8" type="ORF">F511_02960</name>
</gene>
<keyword evidence="6" id="KW-0964">Secreted</keyword>
<dbReference type="OrthoDB" id="4781at2759"/>
<dbReference type="CDD" id="cd02176">
    <property type="entry name" value="GH16_XET"/>
    <property type="match status" value="1"/>
</dbReference>
<keyword evidence="3" id="KW-1015">Disulfide bond</keyword>
<evidence type="ECO:0000256" key="5">
    <source>
        <dbReference type="PIRSR" id="PIRSR005604-1"/>
    </source>
</evidence>
<evidence type="ECO:0000313" key="9">
    <source>
        <dbReference type="Proteomes" id="UP000250235"/>
    </source>
</evidence>
<dbReference type="GO" id="GO:0042546">
    <property type="term" value="P:cell wall biogenesis"/>
    <property type="evidence" value="ECO:0007669"/>
    <property type="project" value="InterPro"/>
</dbReference>
<feature type="chain" id="PRO_5016190759" description="Xyloglucan endotransglucosylase/hydrolase" evidence="6">
    <location>
        <begin position="22"/>
        <end position="348"/>
    </location>
</feature>
<keyword evidence="6" id="KW-0961">Cell wall biogenesis/degradation</keyword>
<feature type="signal peptide" evidence="6">
    <location>
        <begin position="1"/>
        <end position="21"/>
    </location>
</feature>
<comment type="function">
    <text evidence="6">Catalyzes xyloglucan endohydrolysis (XEH) and/or endotransglycosylation (XET). Cleaves and religates xyloglucan polymers, an essential constituent of the primary cell wall, and thereby participates in cell wall construction of growing tissues.</text>
</comment>
<keyword evidence="2 6" id="KW-0378">Hydrolase</keyword>
<sequence>MDKFSYSVSFFLVLHVLCAGAFDVSPIPFRKGFTNLFGESNIVRAADDRSVQLHLNQFTGTFDFIYNLYAGSGFKSSDLYNHGFFSAKIKLPSDYTAGIVVAFYTTNGDIFRKNHDELDFEFLGNIRGKAWRFQTNMYGNGSTDRGREERYYLWFDPSKEFHRYSILWTTNKIIFYIDNVPIREMIRSEAMGADFPSKPMGLYATIWDGSDWATSGGKYRANYKYAPFVAEFTDLVLHGCTSDPLEEVIDTGCDEKDSQLATADYANITRKQRLAMKRFRSKYVYYSYCYDTVRYPVPPPECEVDPAEMRRYKGNGRLKFDKFHRRTYRRRGETFKAKRYDQNEDDED</sequence>